<evidence type="ECO:0000313" key="5">
    <source>
        <dbReference type="Proteomes" id="UP000005239"/>
    </source>
</evidence>
<evidence type="ECO:0000313" key="4">
    <source>
        <dbReference type="EnsemblMetazoa" id="PPA24521.1"/>
    </source>
</evidence>
<keyword evidence="1" id="KW-1015">Disulfide bond</keyword>
<reference evidence="5" key="1">
    <citation type="journal article" date="2008" name="Nat. Genet.">
        <title>The Pristionchus pacificus genome provides a unique perspective on nematode lifestyle and parasitism.</title>
        <authorList>
            <person name="Dieterich C."/>
            <person name="Clifton S.W."/>
            <person name="Schuster L.N."/>
            <person name="Chinwalla A."/>
            <person name="Delehaunty K."/>
            <person name="Dinkelacker I."/>
            <person name="Fulton L."/>
            <person name="Fulton R."/>
            <person name="Godfrey J."/>
            <person name="Minx P."/>
            <person name="Mitreva M."/>
            <person name="Roeseler W."/>
            <person name="Tian H."/>
            <person name="Witte H."/>
            <person name="Yang S.P."/>
            <person name="Wilson R.K."/>
            <person name="Sommer R.J."/>
        </authorList>
    </citation>
    <scope>NUCLEOTIDE SEQUENCE [LARGE SCALE GENOMIC DNA]</scope>
    <source>
        <strain evidence="5">PS312</strain>
    </source>
</reference>
<dbReference type="FunCoup" id="A0A4X3NKE6">
    <property type="interactions" value="558"/>
</dbReference>
<accession>A0A4X3NKE6</accession>
<feature type="signal peptide" evidence="2">
    <location>
        <begin position="1"/>
        <end position="26"/>
    </location>
</feature>
<feature type="domain" description="Saposin B-type" evidence="3">
    <location>
        <begin position="52"/>
        <end position="135"/>
    </location>
</feature>
<dbReference type="InterPro" id="IPR008139">
    <property type="entry name" value="SaposinB_dom"/>
</dbReference>
<name>A0A4X3NKE6_PRIPA</name>
<gene>
    <name evidence="4" type="primary">WBGene00114075</name>
</gene>
<dbReference type="SUPFAM" id="SSF47862">
    <property type="entry name" value="Saposin"/>
    <property type="match status" value="1"/>
</dbReference>
<dbReference type="EnsemblMetazoa" id="PPA24521.2">
    <property type="protein sequence ID" value="PPA24521.2"/>
    <property type="gene ID" value="WBGene00114075"/>
</dbReference>
<evidence type="ECO:0000259" key="3">
    <source>
        <dbReference type="PROSITE" id="PS50015"/>
    </source>
</evidence>
<reference evidence="4" key="2">
    <citation type="submission" date="2019-07" db="UniProtKB">
        <authorList>
            <consortium name="EnsemblMetazoa"/>
        </authorList>
    </citation>
    <scope>IDENTIFICATION</scope>
    <source>
        <strain evidence="4">PS312</strain>
    </source>
</reference>
<dbReference type="PROSITE" id="PS51257">
    <property type="entry name" value="PROKAR_LIPOPROTEIN"/>
    <property type="match status" value="1"/>
</dbReference>
<dbReference type="Gene3D" id="1.10.225.10">
    <property type="entry name" value="Saposin-like"/>
    <property type="match status" value="1"/>
</dbReference>
<accession>A0A2A6CF35</accession>
<evidence type="ECO:0000256" key="2">
    <source>
        <dbReference type="SAM" id="SignalP"/>
    </source>
</evidence>
<keyword evidence="5" id="KW-1185">Reference proteome</keyword>
<dbReference type="InterPro" id="IPR011001">
    <property type="entry name" value="Saposin-like"/>
</dbReference>
<dbReference type="Proteomes" id="UP000005239">
    <property type="component" value="Unassembled WGS sequence"/>
</dbReference>
<proteinExistence type="predicted"/>
<dbReference type="AlphaFoldDB" id="A0A4X3NKE6"/>
<evidence type="ECO:0000256" key="1">
    <source>
        <dbReference type="ARBA" id="ARBA00023157"/>
    </source>
</evidence>
<dbReference type="PROSITE" id="PS50015">
    <property type="entry name" value="SAP_B"/>
    <property type="match status" value="1"/>
</dbReference>
<organism evidence="4 5">
    <name type="scientific">Pristionchus pacificus</name>
    <name type="common">Parasitic nematode worm</name>
    <dbReference type="NCBI Taxonomy" id="54126"/>
    <lineage>
        <taxon>Eukaryota</taxon>
        <taxon>Metazoa</taxon>
        <taxon>Ecdysozoa</taxon>
        <taxon>Nematoda</taxon>
        <taxon>Chromadorea</taxon>
        <taxon>Rhabditida</taxon>
        <taxon>Rhabditina</taxon>
        <taxon>Diplogasteromorpha</taxon>
        <taxon>Diplogasteroidea</taxon>
        <taxon>Neodiplogasteridae</taxon>
        <taxon>Pristionchus</taxon>
    </lineage>
</organism>
<sequence>MLRSILTVSALFVACIAVAIPKPVHKIQTDDNCGAVSVGIQLKQKYINLLSDPAKCQICLDLAILVDNYIDCAEGFIQTAANQWCDDTFANLYYKDVCFDLVNQIIDNLEKDTDEKIDPPTICTKAMKEQCPAPKL</sequence>
<feature type="chain" id="PRO_5042377540" evidence="2">
    <location>
        <begin position="27"/>
        <end position="136"/>
    </location>
</feature>
<protein>
    <submittedName>
        <fullName evidence="4">Spp-18</fullName>
    </submittedName>
</protein>
<dbReference type="EnsemblMetazoa" id="PPA24521.1">
    <property type="protein sequence ID" value="PPA24521.1"/>
    <property type="gene ID" value="WBGene00114075"/>
</dbReference>
<keyword evidence="2" id="KW-0732">Signal</keyword>